<gene>
    <name evidence="2" type="ORF">P7K49_038626</name>
</gene>
<organism evidence="2 3">
    <name type="scientific">Saguinus oedipus</name>
    <name type="common">Cotton-top tamarin</name>
    <name type="synonym">Oedipomidas oedipus</name>
    <dbReference type="NCBI Taxonomy" id="9490"/>
    <lineage>
        <taxon>Eukaryota</taxon>
        <taxon>Metazoa</taxon>
        <taxon>Chordata</taxon>
        <taxon>Craniata</taxon>
        <taxon>Vertebrata</taxon>
        <taxon>Euteleostomi</taxon>
        <taxon>Mammalia</taxon>
        <taxon>Eutheria</taxon>
        <taxon>Euarchontoglires</taxon>
        <taxon>Primates</taxon>
        <taxon>Haplorrhini</taxon>
        <taxon>Platyrrhini</taxon>
        <taxon>Cebidae</taxon>
        <taxon>Callitrichinae</taxon>
        <taxon>Saguinus</taxon>
    </lineage>
</organism>
<comment type="caution">
    <text evidence="2">The sequence shown here is derived from an EMBL/GenBank/DDBJ whole genome shotgun (WGS) entry which is preliminary data.</text>
</comment>
<evidence type="ECO:0000313" key="3">
    <source>
        <dbReference type="Proteomes" id="UP001266305"/>
    </source>
</evidence>
<protein>
    <submittedName>
        <fullName evidence="2">Uncharacterized protein</fullName>
    </submittedName>
</protein>
<dbReference type="PANTHER" id="PTHR23039:SF2">
    <property type="entry name" value="NHS-LIKE PROTEIN 2"/>
    <property type="match status" value="1"/>
</dbReference>
<dbReference type="PANTHER" id="PTHR23039">
    <property type="entry name" value="NANCE-HORAN SYNDROME PROTEIN"/>
    <property type="match status" value="1"/>
</dbReference>
<keyword evidence="3" id="KW-1185">Reference proteome</keyword>
<dbReference type="EMBL" id="JASSZA010000023">
    <property type="protein sequence ID" value="KAK2083390.1"/>
    <property type="molecule type" value="Genomic_DNA"/>
</dbReference>
<name>A0ABQ9TFA1_SAGOE</name>
<dbReference type="Proteomes" id="UP001266305">
    <property type="component" value="Unassembled WGS sequence"/>
</dbReference>
<accession>A0ABQ9TFA1</accession>
<feature type="region of interest" description="Disordered" evidence="1">
    <location>
        <begin position="150"/>
        <end position="170"/>
    </location>
</feature>
<evidence type="ECO:0000313" key="2">
    <source>
        <dbReference type="EMBL" id="KAK2083390.1"/>
    </source>
</evidence>
<sequence>MNSVSPLCYFSEEYEEQYSEARLLGQTFRSSDEAPEPTPNPRPQSARRLEFVLMVSCLIPPPGRASMHPLTGDLQLLTLPTGSCSPLLIRRATLRPHPDGPCTAGVWPGGLSTLFCLPDEASNYAAQTAILWALAYRQAGVHPFHHLLSQQPTKRQLSEDETTTQGVRAPGASLSLSTTADKQTAWNSFFPLPILEEKRWPQPCSTQSDIVPINISGRVA</sequence>
<proteinExistence type="predicted"/>
<reference evidence="2 3" key="1">
    <citation type="submission" date="2023-05" db="EMBL/GenBank/DDBJ databases">
        <title>B98-5 Cell Line De Novo Hybrid Assembly: An Optical Mapping Approach.</title>
        <authorList>
            <person name="Kananen K."/>
            <person name="Auerbach J.A."/>
            <person name="Kautto E."/>
            <person name="Blachly J.S."/>
        </authorList>
    </citation>
    <scope>NUCLEOTIDE SEQUENCE [LARGE SCALE GENOMIC DNA]</scope>
    <source>
        <strain evidence="2">B95-8</strain>
        <tissue evidence="2">Cell line</tissue>
    </source>
</reference>
<evidence type="ECO:0000256" key="1">
    <source>
        <dbReference type="SAM" id="MobiDB-lite"/>
    </source>
</evidence>